<sequence>MITRLAVNSSGLSDENRQMAVCNWCRHQIPRAWAVSITWPCGHHRFF</sequence>
<comment type="caution">
    <text evidence="1">The sequence shown here is derived from an EMBL/GenBank/DDBJ whole genome shotgun (WGS) entry which is preliminary data.</text>
</comment>
<organism evidence="1 2">
    <name type="scientific">Populus alba x Populus x berolinensis</name>
    <dbReference type="NCBI Taxonomy" id="444605"/>
    <lineage>
        <taxon>Eukaryota</taxon>
        <taxon>Viridiplantae</taxon>
        <taxon>Streptophyta</taxon>
        <taxon>Embryophyta</taxon>
        <taxon>Tracheophyta</taxon>
        <taxon>Spermatophyta</taxon>
        <taxon>Magnoliopsida</taxon>
        <taxon>eudicotyledons</taxon>
        <taxon>Gunneridae</taxon>
        <taxon>Pentapetalae</taxon>
        <taxon>rosids</taxon>
        <taxon>fabids</taxon>
        <taxon>Malpighiales</taxon>
        <taxon>Salicaceae</taxon>
        <taxon>Saliceae</taxon>
        <taxon>Populus</taxon>
    </lineage>
</organism>
<dbReference type="EMBL" id="JAQIZT010000004">
    <property type="protein sequence ID" value="KAJ7002028.1"/>
    <property type="molecule type" value="Genomic_DNA"/>
</dbReference>
<keyword evidence="2" id="KW-1185">Reference proteome</keyword>
<reference evidence="1 2" key="1">
    <citation type="journal article" date="2023" name="Mol. Ecol. Resour.">
        <title>Chromosome-level genome assembly of a triploid poplar Populus alba 'Berolinensis'.</title>
        <authorList>
            <person name="Chen S."/>
            <person name="Yu Y."/>
            <person name="Wang X."/>
            <person name="Wang S."/>
            <person name="Zhang T."/>
            <person name="Zhou Y."/>
            <person name="He R."/>
            <person name="Meng N."/>
            <person name="Wang Y."/>
            <person name="Liu W."/>
            <person name="Liu Z."/>
            <person name="Liu J."/>
            <person name="Guo Q."/>
            <person name="Huang H."/>
            <person name="Sederoff R.R."/>
            <person name="Wang G."/>
            <person name="Qu G."/>
            <person name="Chen S."/>
        </authorList>
    </citation>
    <scope>NUCLEOTIDE SEQUENCE [LARGE SCALE GENOMIC DNA]</scope>
    <source>
        <strain evidence="1">SC-2020</strain>
    </source>
</reference>
<dbReference type="AlphaFoldDB" id="A0AAD6R4G0"/>
<accession>A0AAD6R4G0</accession>
<name>A0AAD6R4G0_9ROSI</name>
<dbReference type="Proteomes" id="UP001164929">
    <property type="component" value="Chromosome 4"/>
</dbReference>
<gene>
    <name evidence="1" type="ORF">NC653_012180</name>
</gene>
<evidence type="ECO:0000313" key="2">
    <source>
        <dbReference type="Proteomes" id="UP001164929"/>
    </source>
</evidence>
<proteinExistence type="predicted"/>
<protein>
    <submittedName>
        <fullName evidence="1">Uncharacterized protein</fullName>
    </submittedName>
</protein>
<evidence type="ECO:0000313" key="1">
    <source>
        <dbReference type="EMBL" id="KAJ7002028.1"/>
    </source>
</evidence>